<evidence type="ECO:0000313" key="1">
    <source>
        <dbReference type="EMBL" id="KAJ1672705.1"/>
    </source>
</evidence>
<accession>A0ACC1H9S6</accession>
<dbReference type="EMBL" id="JAMZIH010007952">
    <property type="protein sequence ID" value="KAJ1672705.1"/>
    <property type="molecule type" value="Genomic_DNA"/>
</dbReference>
<sequence>RRAEDHEESGEWLDAARAYMQAADALDRIIANSTDYMVVSTIGAMRVAHLRQAKACRRFARQAKPTSVAAAKPPNRLIEDMPTVAIPDQDEVKDLIDLSKTQLLPPPPDPSSSSSSSPAESRTTSKPAANSSSAAAGSGVNSERNHEEAFEHFWNYINQWVSNPVAFTSVPLNPGNGDLSGDHHQSGTNAGRLANTSTITAAANFKNALESFYMVPSNLD</sequence>
<name>A0ACC1H9S6_9FUNG</name>
<comment type="caution">
    <text evidence="1">The sequence shown here is derived from an EMBL/GenBank/DDBJ whole genome shotgun (WGS) entry which is preliminary data.</text>
</comment>
<protein>
    <submittedName>
        <fullName evidence="1">Uncharacterized protein</fullName>
    </submittedName>
</protein>
<gene>
    <name evidence="1" type="ORF">EV182_006652</name>
</gene>
<keyword evidence="2" id="KW-1185">Reference proteome</keyword>
<reference evidence="1" key="1">
    <citation type="submission" date="2022-06" db="EMBL/GenBank/DDBJ databases">
        <title>Phylogenomic reconstructions and comparative analyses of Kickxellomycotina fungi.</title>
        <authorList>
            <person name="Reynolds N.K."/>
            <person name="Stajich J.E."/>
            <person name="Barry K."/>
            <person name="Grigoriev I.V."/>
            <person name="Crous P."/>
            <person name="Smith M.E."/>
        </authorList>
    </citation>
    <scope>NUCLEOTIDE SEQUENCE</scope>
    <source>
        <strain evidence="1">RSA 2271</strain>
    </source>
</reference>
<feature type="non-terminal residue" evidence="1">
    <location>
        <position position="1"/>
    </location>
</feature>
<evidence type="ECO:0000313" key="2">
    <source>
        <dbReference type="Proteomes" id="UP001145114"/>
    </source>
</evidence>
<feature type="non-terminal residue" evidence="1">
    <location>
        <position position="220"/>
    </location>
</feature>
<dbReference type="Proteomes" id="UP001145114">
    <property type="component" value="Unassembled WGS sequence"/>
</dbReference>
<organism evidence="1 2">
    <name type="scientific">Spiromyces aspiralis</name>
    <dbReference type="NCBI Taxonomy" id="68401"/>
    <lineage>
        <taxon>Eukaryota</taxon>
        <taxon>Fungi</taxon>
        <taxon>Fungi incertae sedis</taxon>
        <taxon>Zoopagomycota</taxon>
        <taxon>Kickxellomycotina</taxon>
        <taxon>Kickxellomycetes</taxon>
        <taxon>Kickxellales</taxon>
        <taxon>Kickxellaceae</taxon>
        <taxon>Spiromyces</taxon>
    </lineage>
</organism>
<proteinExistence type="predicted"/>